<keyword evidence="1" id="KW-0812">Transmembrane</keyword>
<gene>
    <name evidence="2" type="ORF">SAMN04488061_2893</name>
</gene>
<dbReference type="EMBL" id="FNJC01000004">
    <property type="protein sequence ID" value="SDP41006.1"/>
    <property type="molecule type" value="Genomic_DNA"/>
</dbReference>
<keyword evidence="3" id="KW-1185">Reference proteome</keyword>
<accession>A0A1H0SIM6</accession>
<evidence type="ECO:0000313" key="2">
    <source>
        <dbReference type="EMBL" id="SDP41006.1"/>
    </source>
</evidence>
<proteinExistence type="predicted"/>
<comment type="caution">
    <text evidence="2">The sequence shown here is derived from an EMBL/GenBank/DDBJ whole genome shotgun (WGS) entry which is preliminary data.</text>
</comment>
<evidence type="ECO:0000313" key="3">
    <source>
        <dbReference type="Proteomes" id="UP000198795"/>
    </source>
</evidence>
<sequence>MERGAAHPSWCARVLNFASWDLGDEILAACLVVTLIVIII</sequence>
<name>A0A1H0SIM6_9HYPH</name>
<organism evidence="2 3">
    <name type="scientific">Filomicrobium insigne</name>
    <dbReference type="NCBI Taxonomy" id="418854"/>
    <lineage>
        <taxon>Bacteria</taxon>
        <taxon>Pseudomonadati</taxon>
        <taxon>Pseudomonadota</taxon>
        <taxon>Alphaproteobacteria</taxon>
        <taxon>Hyphomicrobiales</taxon>
        <taxon>Hyphomicrobiaceae</taxon>
        <taxon>Filomicrobium</taxon>
    </lineage>
</organism>
<reference evidence="2 3" key="1">
    <citation type="submission" date="2016-10" db="EMBL/GenBank/DDBJ databases">
        <authorList>
            <person name="Varghese N."/>
            <person name="Submissions S."/>
        </authorList>
    </citation>
    <scope>NUCLEOTIDE SEQUENCE [LARGE SCALE GENOMIC DNA]</scope>
    <source>
        <strain evidence="2 3">CGMCC 1.6497</strain>
    </source>
</reference>
<protein>
    <submittedName>
        <fullName evidence="2">Uncharacterized protein</fullName>
    </submittedName>
</protein>
<feature type="transmembrane region" description="Helical" evidence="1">
    <location>
        <begin position="22"/>
        <end position="39"/>
    </location>
</feature>
<keyword evidence="1" id="KW-1133">Transmembrane helix</keyword>
<evidence type="ECO:0000256" key="1">
    <source>
        <dbReference type="SAM" id="Phobius"/>
    </source>
</evidence>
<keyword evidence="1" id="KW-0472">Membrane</keyword>
<dbReference type="Proteomes" id="UP000198795">
    <property type="component" value="Unassembled WGS sequence"/>
</dbReference>